<dbReference type="SUPFAM" id="SSF47336">
    <property type="entry name" value="ACP-like"/>
    <property type="match status" value="1"/>
</dbReference>
<dbReference type="Pfam" id="PF00501">
    <property type="entry name" value="AMP-binding"/>
    <property type="match status" value="1"/>
</dbReference>
<keyword evidence="6" id="KW-1185">Reference proteome</keyword>
<evidence type="ECO:0000259" key="4">
    <source>
        <dbReference type="PROSITE" id="PS50075"/>
    </source>
</evidence>
<dbReference type="PANTHER" id="PTHR22754">
    <property type="entry name" value="DISCO-INTERACTING PROTEIN 2 DIP2 -RELATED"/>
    <property type="match status" value="1"/>
</dbReference>
<evidence type="ECO:0000256" key="3">
    <source>
        <dbReference type="ARBA" id="ARBA00022553"/>
    </source>
</evidence>
<dbReference type="GO" id="GO:0005886">
    <property type="term" value="C:plasma membrane"/>
    <property type="evidence" value="ECO:0007669"/>
    <property type="project" value="TreeGrafter"/>
</dbReference>
<dbReference type="InterPro" id="IPR045851">
    <property type="entry name" value="AMP-bd_C_sf"/>
</dbReference>
<dbReference type="PROSITE" id="PS00012">
    <property type="entry name" value="PHOSPHOPANTETHEINE"/>
    <property type="match status" value="1"/>
</dbReference>
<dbReference type="EMBL" id="QGGL01000016">
    <property type="protein sequence ID" value="PWK07932.1"/>
    <property type="molecule type" value="Genomic_DNA"/>
</dbReference>
<dbReference type="PANTHER" id="PTHR22754:SF32">
    <property type="entry name" value="DISCO-INTERACTING PROTEIN 2"/>
    <property type="match status" value="1"/>
</dbReference>
<dbReference type="Gene3D" id="1.10.1200.10">
    <property type="entry name" value="ACP-like"/>
    <property type="match status" value="1"/>
</dbReference>
<dbReference type="RefSeq" id="WP_109690535.1">
    <property type="nucleotide sequence ID" value="NZ_QGGL01000016.1"/>
</dbReference>
<dbReference type="Gene3D" id="3.30.559.30">
    <property type="entry name" value="Nonribosomal peptide synthetase, condensation domain"/>
    <property type="match status" value="1"/>
</dbReference>
<dbReference type="InterPro" id="IPR020845">
    <property type="entry name" value="AMP-binding_CS"/>
</dbReference>
<dbReference type="InterPro" id="IPR036736">
    <property type="entry name" value="ACP-like_sf"/>
</dbReference>
<sequence>MGQDKTLIDTLQRVQEHAETGVMLINGSHDETSIRYRDLYTRARRVLHVLQKKGLRPRQELVLQVQEEQVFLDVFWACVLGGIVPVPSTVGTTAEHRLKLVQIWNVLQQPMLVTTADGWQHFVAHMDKQPAVREMESRLIYTDELVRAAALPDAPLGDLYEATPEEIAFIQFSSGSTGDPKGVVLTHANVVSNLAAIVAGVRAGAGDSVLSWMPLTHDMGLIGMHLMALYASLPFYLIPTPLFVRRPALWLAKISEHRVTLTSSPNFGYKLFLTTFKPARAAEWDLSALRVIFNGAEPISYELCNRFLDDLAPYGLRRTAMFPVYGLAEATVGAVFPAPGEEMRQVRVDRRTLVLGGRVEEVTEPESHMYESSFVDVGTPIRELELRICGEAGEVLDEMHVGYIQICGASVTPGYYNNPEATELVRTADGWLNTGDLGFLREGRLVVTGRAKDILFVNGQNIYPHDVERVAEGIEGIELGKVAVTGVFDPTLQRDLILLFVAFKHHLREFAPLALQLKRYIARLVGLQLDHVLPVRAIPKTTSGKVQRYKLGEQFQSGEFDMTLADLQVYMQELEAAVQVIPPRNEVEATILGLWQEVLEQESISVEDNFFELGGKSTLVAQIVGQLEALYPQRVQISDPYSLPTIRQMADHILATPRAVTLKPVQFPQAYLAPPHEVGGIETLHARVPAPIVELLRQLASEMQGSLLDLLALVFANLLTQVTAKASVQLSVVIEDDQVAALELDLSAVESLSDALHHVREQLATPRELIAFSELLGMARREEEQGILTCFFHRETRVGHVEWLQVFDLVCWVEEFEDGLRLACQFAGRRLRAAKMKELLTLYVKLLLHLAGKSSSGRE</sequence>
<dbReference type="AlphaFoldDB" id="A0A316D545"/>
<dbReference type="GO" id="GO:0006633">
    <property type="term" value="P:fatty acid biosynthetic process"/>
    <property type="evidence" value="ECO:0007669"/>
    <property type="project" value="TreeGrafter"/>
</dbReference>
<dbReference type="PROSITE" id="PS50075">
    <property type="entry name" value="CARRIER"/>
    <property type="match status" value="1"/>
</dbReference>
<comment type="similarity">
    <text evidence="1">Belongs to the ATP-dependent AMP-binding enzyme family.</text>
</comment>
<comment type="caution">
    <text evidence="5">The sequence shown here is derived from an EMBL/GenBank/DDBJ whole genome shotgun (WGS) entry which is preliminary data.</text>
</comment>
<evidence type="ECO:0000256" key="1">
    <source>
        <dbReference type="ARBA" id="ARBA00006432"/>
    </source>
</evidence>
<accession>A0A316D545</accession>
<feature type="domain" description="Carrier" evidence="4">
    <location>
        <begin position="582"/>
        <end position="657"/>
    </location>
</feature>
<dbReference type="OrthoDB" id="9765680at2"/>
<protein>
    <submittedName>
        <fullName evidence="5">Acyl-CoA synthetase (AMP-forming)/AMP-acid ligase II</fullName>
    </submittedName>
</protein>
<dbReference type="GO" id="GO:0016874">
    <property type="term" value="F:ligase activity"/>
    <property type="evidence" value="ECO:0007669"/>
    <property type="project" value="UniProtKB-KW"/>
</dbReference>
<dbReference type="InterPro" id="IPR042099">
    <property type="entry name" value="ANL_N_sf"/>
</dbReference>
<evidence type="ECO:0000256" key="2">
    <source>
        <dbReference type="ARBA" id="ARBA00022450"/>
    </source>
</evidence>
<dbReference type="InterPro" id="IPR006162">
    <property type="entry name" value="Ppantetheine_attach_site"/>
</dbReference>
<dbReference type="InterPro" id="IPR009081">
    <property type="entry name" value="PP-bd_ACP"/>
</dbReference>
<dbReference type="SUPFAM" id="SSF56801">
    <property type="entry name" value="Acetyl-CoA synthetase-like"/>
    <property type="match status" value="1"/>
</dbReference>
<gene>
    <name evidence="5" type="ORF">C7459_11691</name>
</gene>
<dbReference type="InterPro" id="IPR000873">
    <property type="entry name" value="AMP-dep_synth/lig_dom"/>
</dbReference>
<dbReference type="Gene3D" id="3.40.50.12780">
    <property type="entry name" value="N-terminal domain of ligase-like"/>
    <property type="match status" value="1"/>
</dbReference>
<dbReference type="Pfam" id="PF00550">
    <property type="entry name" value="PP-binding"/>
    <property type="match status" value="1"/>
</dbReference>
<keyword evidence="2" id="KW-0596">Phosphopantetheine</keyword>
<dbReference type="PROSITE" id="PS00455">
    <property type="entry name" value="AMP_BINDING"/>
    <property type="match status" value="1"/>
</dbReference>
<dbReference type="Gene3D" id="3.30.300.30">
    <property type="match status" value="1"/>
</dbReference>
<evidence type="ECO:0000313" key="5">
    <source>
        <dbReference type="EMBL" id="PWK07932.1"/>
    </source>
</evidence>
<reference evidence="5 6" key="1">
    <citation type="submission" date="2018-05" db="EMBL/GenBank/DDBJ databases">
        <title>Genomic Encyclopedia of Type Strains, Phase IV (KMG-IV): sequencing the most valuable type-strain genomes for metagenomic binning, comparative biology and taxonomic classification.</title>
        <authorList>
            <person name="Goeker M."/>
        </authorList>
    </citation>
    <scope>NUCLEOTIDE SEQUENCE [LARGE SCALE GENOMIC DNA]</scope>
    <source>
        <strain evidence="5 6">DSM 18773</strain>
    </source>
</reference>
<evidence type="ECO:0000313" key="6">
    <source>
        <dbReference type="Proteomes" id="UP000245634"/>
    </source>
</evidence>
<dbReference type="Proteomes" id="UP000245634">
    <property type="component" value="Unassembled WGS sequence"/>
</dbReference>
<keyword evidence="5" id="KW-0436">Ligase</keyword>
<organism evidence="5 6">
    <name type="scientific">Tumebacillus permanentifrigoris</name>
    <dbReference type="NCBI Taxonomy" id="378543"/>
    <lineage>
        <taxon>Bacteria</taxon>
        <taxon>Bacillati</taxon>
        <taxon>Bacillota</taxon>
        <taxon>Bacilli</taxon>
        <taxon>Bacillales</taxon>
        <taxon>Alicyclobacillaceae</taxon>
        <taxon>Tumebacillus</taxon>
    </lineage>
</organism>
<dbReference type="GO" id="GO:0070566">
    <property type="term" value="F:adenylyltransferase activity"/>
    <property type="evidence" value="ECO:0007669"/>
    <property type="project" value="TreeGrafter"/>
</dbReference>
<dbReference type="SUPFAM" id="SSF52777">
    <property type="entry name" value="CoA-dependent acyltransferases"/>
    <property type="match status" value="1"/>
</dbReference>
<name>A0A316D545_9BACL</name>
<proteinExistence type="inferred from homology"/>
<keyword evidence="3" id="KW-0597">Phosphoprotein</keyword>